<dbReference type="Proteomes" id="UP001279642">
    <property type="component" value="Unassembled WGS sequence"/>
</dbReference>
<comment type="caution">
    <text evidence="1">The sequence shown here is derived from an EMBL/GenBank/DDBJ whole genome shotgun (WGS) entry which is preliminary data.</text>
</comment>
<dbReference type="EMBL" id="JAXCLW010000001">
    <property type="protein sequence ID" value="MDY0881481.1"/>
    <property type="molecule type" value="Genomic_DNA"/>
</dbReference>
<name>A0ABU5E6H7_9PROT</name>
<dbReference type="InterPro" id="IPR014519">
    <property type="entry name" value="UCP024492"/>
</dbReference>
<proteinExistence type="predicted"/>
<dbReference type="PANTHER" id="PTHR39337">
    <property type="entry name" value="BLR5642 PROTEIN"/>
    <property type="match status" value="1"/>
</dbReference>
<protein>
    <submittedName>
        <fullName evidence="1">DUF488 domain-containing protein</fullName>
    </submittedName>
</protein>
<gene>
    <name evidence="1" type="ORF">SMD27_01360</name>
</gene>
<dbReference type="Pfam" id="PF04343">
    <property type="entry name" value="DUF488"/>
    <property type="match status" value="1"/>
</dbReference>
<keyword evidence="2" id="KW-1185">Reference proteome</keyword>
<dbReference type="PANTHER" id="PTHR39337:SF1">
    <property type="entry name" value="BLR5642 PROTEIN"/>
    <property type="match status" value="1"/>
</dbReference>
<reference evidence="1 2" key="1">
    <citation type="journal article" date="2016" name="Antonie Van Leeuwenhoek">
        <title>Dongia soli sp. nov., isolated from soil from Dokdo, Korea.</title>
        <authorList>
            <person name="Kim D.U."/>
            <person name="Lee H."/>
            <person name="Kim H."/>
            <person name="Kim S.G."/>
            <person name="Ka J.O."/>
        </authorList>
    </citation>
    <scope>NUCLEOTIDE SEQUENCE [LARGE SCALE GENOMIC DNA]</scope>
    <source>
        <strain evidence="1 2">D78</strain>
    </source>
</reference>
<dbReference type="InterPro" id="IPR007438">
    <property type="entry name" value="DUF488"/>
</dbReference>
<organism evidence="1 2">
    <name type="scientific">Dongia soli</name>
    <dbReference type="NCBI Taxonomy" id="600628"/>
    <lineage>
        <taxon>Bacteria</taxon>
        <taxon>Pseudomonadati</taxon>
        <taxon>Pseudomonadota</taxon>
        <taxon>Alphaproteobacteria</taxon>
        <taxon>Rhodospirillales</taxon>
        <taxon>Dongiaceae</taxon>
        <taxon>Dongia</taxon>
    </lineage>
</organism>
<accession>A0ABU5E6H7</accession>
<sequence>MPIERFIALLTTYGIEQLIDIRTVPRSRHNPQFNSKELPGSLATARIDYVPMKALGGLRHAQKDSPNAGWRNKSFRGYADYMQTAAFRDALETLIRMSRQKRTAIMCAEAVPWRCHRSLVADALNLRGVPVVEILSEMNYRMHKLTPFARVEGMSITYPPDQGSLF</sequence>
<evidence type="ECO:0000313" key="2">
    <source>
        <dbReference type="Proteomes" id="UP001279642"/>
    </source>
</evidence>
<dbReference type="PIRSF" id="PIRSF024492">
    <property type="entry name" value="UCP024492"/>
    <property type="match status" value="1"/>
</dbReference>
<dbReference type="RefSeq" id="WP_320506543.1">
    <property type="nucleotide sequence ID" value="NZ_JAXCLW010000001.1"/>
</dbReference>
<evidence type="ECO:0000313" key="1">
    <source>
        <dbReference type="EMBL" id="MDY0881481.1"/>
    </source>
</evidence>